<dbReference type="Proteomes" id="UP000016638">
    <property type="component" value="Unassembled WGS sequence"/>
</dbReference>
<comment type="caution">
    <text evidence="1">The sequence shown here is derived from an EMBL/GenBank/DDBJ whole genome shotgun (WGS) entry which is preliminary data.</text>
</comment>
<keyword evidence="2" id="KW-1185">Reference proteome</keyword>
<evidence type="ECO:0000313" key="1">
    <source>
        <dbReference type="EMBL" id="ERL06134.1"/>
    </source>
</evidence>
<evidence type="ECO:0000313" key="2">
    <source>
        <dbReference type="Proteomes" id="UP000016638"/>
    </source>
</evidence>
<sequence>MLVAHAQLALPRGARVRCHWLRARRSRLIHGRSSPSFV</sequence>
<name>U2SZ89_9ACTN</name>
<dbReference type="AlphaFoldDB" id="U2SZ89"/>
<accession>U2SZ89</accession>
<protein>
    <submittedName>
        <fullName evidence="1">Uncharacterized protein</fullName>
    </submittedName>
</protein>
<reference evidence="1 2" key="1">
    <citation type="submission" date="2013-08" db="EMBL/GenBank/DDBJ databases">
        <authorList>
            <person name="Durkin A.S."/>
            <person name="Haft D.R."/>
            <person name="McCorrison J."/>
            <person name="Torralba M."/>
            <person name="Gillis M."/>
            <person name="Haft D.H."/>
            <person name="Methe B."/>
            <person name="Sutton G."/>
            <person name="Nelson K.E."/>
        </authorList>
    </citation>
    <scope>NUCLEOTIDE SEQUENCE [LARGE SCALE GENOMIC DNA]</scope>
    <source>
        <strain evidence="1 2">F0195</strain>
    </source>
</reference>
<organism evidence="1 2">
    <name type="scientific">Olsenella profusa F0195</name>
    <dbReference type="NCBI Taxonomy" id="1125712"/>
    <lineage>
        <taxon>Bacteria</taxon>
        <taxon>Bacillati</taxon>
        <taxon>Actinomycetota</taxon>
        <taxon>Coriobacteriia</taxon>
        <taxon>Coriobacteriales</taxon>
        <taxon>Atopobiaceae</taxon>
        <taxon>Olsenella</taxon>
    </lineage>
</organism>
<gene>
    <name evidence="1" type="ORF">HMPREF1316_0686</name>
</gene>
<dbReference type="EMBL" id="AWEZ01000069">
    <property type="protein sequence ID" value="ERL06134.1"/>
    <property type="molecule type" value="Genomic_DNA"/>
</dbReference>
<proteinExistence type="predicted"/>